<protein>
    <recommendedName>
        <fullName evidence="2">DUF7775 domain-containing protein</fullName>
    </recommendedName>
</protein>
<evidence type="ECO:0000259" key="2">
    <source>
        <dbReference type="Pfam" id="PF24985"/>
    </source>
</evidence>
<dbReference type="PANTHER" id="PTHR41152">
    <property type="entry name" value="AT26438P-RELATED"/>
    <property type="match status" value="1"/>
</dbReference>
<dbReference type="AlphaFoldDB" id="A0A1A9V190"/>
<keyword evidence="4" id="KW-1185">Reference proteome</keyword>
<keyword evidence="1" id="KW-1133">Transmembrane helix</keyword>
<keyword evidence="1" id="KW-0472">Membrane</keyword>
<organism evidence="3 4">
    <name type="scientific">Glossina austeni</name>
    <name type="common">Savannah tsetse fly</name>
    <dbReference type="NCBI Taxonomy" id="7395"/>
    <lineage>
        <taxon>Eukaryota</taxon>
        <taxon>Metazoa</taxon>
        <taxon>Ecdysozoa</taxon>
        <taxon>Arthropoda</taxon>
        <taxon>Hexapoda</taxon>
        <taxon>Insecta</taxon>
        <taxon>Pterygota</taxon>
        <taxon>Neoptera</taxon>
        <taxon>Endopterygota</taxon>
        <taxon>Diptera</taxon>
        <taxon>Brachycera</taxon>
        <taxon>Muscomorpha</taxon>
        <taxon>Hippoboscoidea</taxon>
        <taxon>Glossinidae</taxon>
        <taxon>Glossina</taxon>
    </lineage>
</organism>
<dbReference type="PANTHER" id="PTHR41152:SF8">
    <property type="entry name" value="AT26438P-RELATED"/>
    <property type="match status" value="1"/>
</dbReference>
<evidence type="ECO:0000256" key="1">
    <source>
        <dbReference type="SAM" id="Phobius"/>
    </source>
</evidence>
<evidence type="ECO:0000313" key="3">
    <source>
        <dbReference type="EnsemblMetazoa" id="GAUT022549-PA"/>
    </source>
</evidence>
<reference evidence="3" key="1">
    <citation type="submission" date="2020-05" db="UniProtKB">
        <authorList>
            <consortium name="EnsemblMetazoa"/>
        </authorList>
    </citation>
    <scope>IDENTIFICATION</scope>
    <source>
        <strain evidence="3">TTRI</strain>
    </source>
</reference>
<dbReference type="Pfam" id="PF24985">
    <property type="entry name" value="DUF7775"/>
    <property type="match status" value="1"/>
</dbReference>
<proteinExistence type="predicted"/>
<dbReference type="VEuPathDB" id="VectorBase:GAUT022549"/>
<sequence>MHFAEKDYHLMYLSDFEEPLHPFFANCKKQSICALITGFIFLLHTFFAFDMVLVRGPEIADEDNENYEATQPLQLYFISREVHQMLERKYSWFREFCSRRSVNRDSGQSNIVRHREHDSVGDKARLKAMISRMTVTGQRTTGSFVKRTRGTDFERRRSSALTLLKFGYTADRCPRCEKGNMFSFNLKNASQNSLARNLYDLDYYNDMSIIVNMKLRTSLAMRKVLFILDQILFNLDRNLLVN</sequence>
<feature type="transmembrane region" description="Helical" evidence="1">
    <location>
        <begin position="32"/>
        <end position="54"/>
    </location>
</feature>
<feature type="domain" description="DUF7775" evidence="2">
    <location>
        <begin position="1"/>
        <end position="53"/>
    </location>
</feature>
<name>A0A1A9V190_GLOAU</name>
<accession>A0A1A9V190</accession>
<keyword evidence="1" id="KW-0812">Transmembrane</keyword>
<dbReference type="Proteomes" id="UP000078200">
    <property type="component" value="Unassembled WGS sequence"/>
</dbReference>
<evidence type="ECO:0000313" key="4">
    <source>
        <dbReference type="Proteomes" id="UP000078200"/>
    </source>
</evidence>
<dbReference type="EnsemblMetazoa" id="GAUT022549-RA">
    <property type="protein sequence ID" value="GAUT022549-PA"/>
    <property type="gene ID" value="GAUT022549"/>
</dbReference>
<dbReference type="InterPro" id="IPR056677">
    <property type="entry name" value="DUF7775"/>
</dbReference>